<keyword evidence="3" id="KW-0202">Cytokine</keyword>
<dbReference type="InterPro" id="IPR008983">
    <property type="entry name" value="Tumour_necrosis_fac-like_dom"/>
</dbReference>
<accession>A0A9Y3S015</accession>
<reference evidence="8" key="1">
    <citation type="submission" date="2025-08" db="UniProtKB">
        <authorList>
            <consortium name="RefSeq"/>
        </authorList>
    </citation>
    <scope>IDENTIFICATION</scope>
</reference>
<dbReference type="Gene3D" id="2.60.120.40">
    <property type="match status" value="1"/>
</dbReference>
<evidence type="ECO:0000256" key="1">
    <source>
        <dbReference type="ARBA" id="ARBA00004370"/>
    </source>
</evidence>
<dbReference type="GO" id="GO:0005125">
    <property type="term" value="F:cytokine activity"/>
    <property type="evidence" value="ECO:0007669"/>
    <property type="project" value="UniProtKB-KW"/>
</dbReference>
<feature type="transmembrane region" description="Helical" evidence="5">
    <location>
        <begin position="39"/>
        <end position="60"/>
    </location>
</feature>
<comment type="similarity">
    <text evidence="2">Belongs to the tumor necrosis factor family.</text>
</comment>
<dbReference type="PANTHER" id="PTHR11471">
    <property type="entry name" value="TUMOR NECROSIS FACTOR FAMILY MEMBER"/>
    <property type="match status" value="1"/>
</dbReference>
<keyword evidence="5" id="KW-1133">Transmembrane helix</keyword>
<keyword evidence="4 5" id="KW-0472">Membrane</keyword>
<dbReference type="AlphaFoldDB" id="A0A9Y3S015"/>
<keyword evidence="5" id="KW-0812">Transmembrane</keyword>
<evidence type="ECO:0000256" key="3">
    <source>
        <dbReference type="ARBA" id="ARBA00022514"/>
    </source>
</evidence>
<sequence length="235" mass="26237">MEEDKWGFEVGEEAVLQSPNTSLQLLSPNETRNRRMAKLLALVLVLVLAGVLPLLITILLRSQRHAPPGSQPTTPPDLSVNKLETSRHQNLVNPAAMLTAPVGNNTNGQYLQWAHDIGNAYCHGGFSYSNGDLVVPRDGLYSVYLQITYSGLVCPVHKKLMNKVLHSSEEYRNDMTLLSSIHTMSCSEDVWSKSLYTAGFFFLKAKDKLRVMSSHPDYITKAEYEVFFGAVLFPH</sequence>
<dbReference type="Pfam" id="PF00229">
    <property type="entry name" value="TNF"/>
    <property type="match status" value="1"/>
</dbReference>
<dbReference type="PROSITE" id="PS50049">
    <property type="entry name" value="THD_2"/>
    <property type="match status" value="1"/>
</dbReference>
<name>A0A9Y3S015_9CICH</name>
<dbReference type="InterPro" id="IPR006052">
    <property type="entry name" value="TNF_dom"/>
</dbReference>
<proteinExistence type="inferred from homology"/>
<dbReference type="RefSeq" id="XP_005745883.1">
    <property type="nucleotide sequence ID" value="XM_005745826.1"/>
</dbReference>
<dbReference type="PANTHER" id="PTHR11471:SF24">
    <property type="entry name" value="TUMOR NECROSIS FACTOR LIGAND SUPERFAMILY MEMBER 15"/>
    <property type="match status" value="1"/>
</dbReference>
<organism evidence="7 8">
    <name type="scientific">Pundamilia nyererei</name>
    <dbReference type="NCBI Taxonomy" id="303518"/>
    <lineage>
        <taxon>Eukaryota</taxon>
        <taxon>Metazoa</taxon>
        <taxon>Chordata</taxon>
        <taxon>Craniata</taxon>
        <taxon>Vertebrata</taxon>
        <taxon>Euteleostomi</taxon>
        <taxon>Actinopterygii</taxon>
        <taxon>Neopterygii</taxon>
        <taxon>Teleostei</taxon>
        <taxon>Neoteleostei</taxon>
        <taxon>Acanthomorphata</taxon>
        <taxon>Ovalentaria</taxon>
        <taxon>Cichlomorphae</taxon>
        <taxon>Cichliformes</taxon>
        <taxon>Cichlidae</taxon>
        <taxon>African cichlids</taxon>
        <taxon>Pseudocrenilabrinae</taxon>
        <taxon>Haplochromini</taxon>
        <taxon>Pundamilia</taxon>
    </lineage>
</organism>
<dbReference type="SMART" id="SM00207">
    <property type="entry name" value="TNF"/>
    <property type="match status" value="1"/>
</dbReference>
<protein>
    <submittedName>
        <fullName evidence="8">Lymphotoxin-alpha-like</fullName>
    </submittedName>
</protein>
<dbReference type="GO" id="GO:0006955">
    <property type="term" value="P:immune response"/>
    <property type="evidence" value="ECO:0007669"/>
    <property type="project" value="InterPro"/>
</dbReference>
<dbReference type="CDD" id="cd00184">
    <property type="entry name" value="TNF"/>
    <property type="match status" value="1"/>
</dbReference>
<dbReference type="SUPFAM" id="SSF49842">
    <property type="entry name" value="TNF-like"/>
    <property type="match status" value="1"/>
</dbReference>
<dbReference type="GO" id="GO:0005164">
    <property type="term" value="F:tumor necrosis factor receptor binding"/>
    <property type="evidence" value="ECO:0007669"/>
    <property type="project" value="InterPro"/>
</dbReference>
<evidence type="ECO:0000256" key="2">
    <source>
        <dbReference type="ARBA" id="ARBA00008670"/>
    </source>
</evidence>
<dbReference type="GO" id="GO:0005615">
    <property type="term" value="C:extracellular space"/>
    <property type="evidence" value="ECO:0007669"/>
    <property type="project" value="UniProtKB-KW"/>
</dbReference>
<evidence type="ECO:0000259" key="6">
    <source>
        <dbReference type="PROSITE" id="PS50049"/>
    </source>
</evidence>
<evidence type="ECO:0000313" key="7">
    <source>
        <dbReference type="Proteomes" id="UP000695023"/>
    </source>
</evidence>
<evidence type="ECO:0000256" key="4">
    <source>
        <dbReference type="ARBA" id="ARBA00023136"/>
    </source>
</evidence>
<dbReference type="GO" id="GO:0016020">
    <property type="term" value="C:membrane"/>
    <property type="evidence" value="ECO:0007669"/>
    <property type="project" value="UniProtKB-SubCell"/>
</dbReference>
<dbReference type="Proteomes" id="UP000695023">
    <property type="component" value="Unplaced"/>
</dbReference>
<evidence type="ECO:0000256" key="5">
    <source>
        <dbReference type="SAM" id="Phobius"/>
    </source>
</evidence>
<evidence type="ECO:0000313" key="8">
    <source>
        <dbReference type="RefSeq" id="XP_005745883.1"/>
    </source>
</evidence>
<comment type="subcellular location">
    <subcellularLocation>
        <location evidence="1">Membrane</location>
    </subcellularLocation>
</comment>
<feature type="domain" description="THD" evidence="6">
    <location>
        <begin position="94"/>
        <end position="233"/>
    </location>
</feature>
<dbReference type="GeneID" id="102203577"/>
<gene>
    <name evidence="8" type="primary">LOC102203577</name>
</gene>
<keyword evidence="7" id="KW-1185">Reference proteome</keyword>